<gene>
    <name evidence="2" type="ORF">K402DRAFT_452618</name>
</gene>
<dbReference type="PANTHER" id="PTHR28158">
    <property type="entry name" value="37S RIBOSOMAL PROTEIN S35, MITOCHONDRIAL"/>
    <property type="match status" value="1"/>
</dbReference>
<dbReference type="GO" id="GO:0032543">
    <property type="term" value="P:mitochondrial translation"/>
    <property type="evidence" value="ECO:0007669"/>
    <property type="project" value="TreeGrafter"/>
</dbReference>
<reference evidence="2" key="1">
    <citation type="journal article" date="2020" name="Stud. Mycol.">
        <title>101 Dothideomycetes genomes: a test case for predicting lifestyles and emergence of pathogens.</title>
        <authorList>
            <person name="Haridas S."/>
            <person name="Albert R."/>
            <person name="Binder M."/>
            <person name="Bloem J."/>
            <person name="Labutti K."/>
            <person name="Salamov A."/>
            <person name="Andreopoulos B."/>
            <person name="Baker S."/>
            <person name="Barry K."/>
            <person name="Bills G."/>
            <person name="Bluhm B."/>
            <person name="Cannon C."/>
            <person name="Castanera R."/>
            <person name="Culley D."/>
            <person name="Daum C."/>
            <person name="Ezra D."/>
            <person name="Gonzalez J."/>
            <person name="Henrissat B."/>
            <person name="Kuo A."/>
            <person name="Liang C."/>
            <person name="Lipzen A."/>
            <person name="Lutzoni F."/>
            <person name="Magnuson J."/>
            <person name="Mondo S."/>
            <person name="Nolan M."/>
            <person name="Ohm R."/>
            <person name="Pangilinan J."/>
            <person name="Park H.-J."/>
            <person name="Ramirez L."/>
            <person name="Alfaro M."/>
            <person name="Sun H."/>
            <person name="Tritt A."/>
            <person name="Yoshinaga Y."/>
            <person name="Zwiers L.-H."/>
            <person name="Turgeon B."/>
            <person name="Goodwin S."/>
            <person name="Spatafora J."/>
            <person name="Crous P."/>
            <person name="Grigoriev I."/>
        </authorList>
    </citation>
    <scope>NUCLEOTIDE SEQUENCE</scope>
    <source>
        <strain evidence="2">CBS 113979</strain>
    </source>
</reference>
<dbReference type="GO" id="GO:0003735">
    <property type="term" value="F:structural constituent of ribosome"/>
    <property type="evidence" value="ECO:0007669"/>
    <property type="project" value="TreeGrafter"/>
</dbReference>
<feature type="region of interest" description="Disordered" evidence="1">
    <location>
        <begin position="333"/>
        <end position="366"/>
    </location>
</feature>
<protein>
    <recommendedName>
        <fullName evidence="4">Eukaryotic mitochondrial regulator protein-domain-containing protein</fullName>
    </recommendedName>
</protein>
<dbReference type="PANTHER" id="PTHR28158:SF1">
    <property type="entry name" value="SMALL RIBOSOMAL SUBUNIT PROTEIN MS45"/>
    <property type="match status" value="1"/>
</dbReference>
<evidence type="ECO:0000256" key="1">
    <source>
        <dbReference type="SAM" id="MobiDB-lite"/>
    </source>
</evidence>
<dbReference type="GO" id="GO:0005763">
    <property type="term" value="C:mitochondrial small ribosomal subunit"/>
    <property type="evidence" value="ECO:0007669"/>
    <property type="project" value="TreeGrafter"/>
</dbReference>
<keyword evidence="3" id="KW-1185">Reference proteome</keyword>
<evidence type="ECO:0000313" key="2">
    <source>
        <dbReference type="EMBL" id="KAF1988879.1"/>
    </source>
</evidence>
<evidence type="ECO:0000313" key="3">
    <source>
        <dbReference type="Proteomes" id="UP000800041"/>
    </source>
</evidence>
<dbReference type="Pfam" id="PF12298">
    <property type="entry name" value="Bot1p"/>
    <property type="match status" value="1"/>
</dbReference>
<dbReference type="EMBL" id="ML977147">
    <property type="protein sequence ID" value="KAF1988879.1"/>
    <property type="molecule type" value="Genomic_DNA"/>
</dbReference>
<dbReference type="AlphaFoldDB" id="A0A6G1H7A1"/>
<feature type="compositionally biased region" description="Acidic residues" evidence="1">
    <location>
        <begin position="96"/>
        <end position="105"/>
    </location>
</feature>
<organism evidence="2 3">
    <name type="scientific">Aulographum hederae CBS 113979</name>
    <dbReference type="NCBI Taxonomy" id="1176131"/>
    <lineage>
        <taxon>Eukaryota</taxon>
        <taxon>Fungi</taxon>
        <taxon>Dikarya</taxon>
        <taxon>Ascomycota</taxon>
        <taxon>Pezizomycotina</taxon>
        <taxon>Dothideomycetes</taxon>
        <taxon>Pleosporomycetidae</taxon>
        <taxon>Aulographales</taxon>
        <taxon>Aulographaceae</taxon>
    </lineage>
</organism>
<accession>A0A6G1H7A1</accession>
<proteinExistence type="predicted"/>
<feature type="compositionally biased region" description="Polar residues" evidence="1">
    <location>
        <begin position="35"/>
        <end position="44"/>
    </location>
</feature>
<dbReference type="Proteomes" id="UP000800041">
    <property type="component" value="Unassembled WGS sequence"/>
</dbReference>
<evidence type="ECO:0008006" key="4">
    <source>
        <dbReference type="Google" id="ProtNLM"/>
    </source>
</evidence>
<feature type="region of interest" description="Disordered" evidence="1">
    <location>
        <begin position="1"/>
        <end position="44"/>
    </location>
</feature>
<dbReference type="OrthoDB" id="10052321at2759"/>
<feature type="region of interest" description="Disordered" evidence="1">
    <location>
        <begin position="83"/>
        <end position="125"/>
    </location>
</feature>
<name>A0A6G1H7A1_9PEZI</name>
<dbReference type="InterPro" id="IPR021036">
    <property type="entry name" value="Ribosomal_mS45"/>
</dbReference>
<sequence>MPPRIRVSSVHPATPCTTPQARPPFQHRPSPSARPFSQTSCQSTRLRKDLHEWLNGPGAAFRDPLPGSTNYLGAYGKDGRLLRAKAPNKKPKESSDPEASDGLENAEEKGEAELAPPSLEDLSPFPLNRQFRSQSVLSEALREEIWRQVVHEGKSIRAVSSKMGVTLERVGAVVRLKTIEKQWAESYSKAVLAMLPQTPLKLQDQPLHESINDLPVHPATRKQLFYPTSESRRFTREDAGRAFDPDLLPADDLIPHPEMIQNVKERNLPKEQQIALKKMRAEAEIRAKEDKEAQRGKWEKENVKVVQVEGAKADFRFTAIKVEDAGKNGRDAKGTGWRYGVPFDDRKRGQLKVPNGGTAQESGQHARMPVQYGIRMGQSSHWNALEGVTAASSGARASA</sequence>